<feature type="signal peptide" evidence="6">
    <location>
        <begin position="1"/>
        <end position="20"/>
    </location>
</feature>
<dbReference type="PANTHER" id="PTHR10083">
    <property type="entry name" value="KUNITZ-TYPE PROTEASE INHIBITOR-RELATED"/>
    <property type="match status" value="1"/>
</dbReference>
<reference evidence="8" key="1">
    <citation type="submission" date="2012-12" db="EMBL/GenBank/DDBJ databases">
        <title>Identification and characterization of a phenylalanine ammonia-lyase gene family in Isatis indigotica Fort.</title>
        <authorList>
            <person name="Liu Q."/>
            <person name="Chen J."/>
            <person name="Zhou X."/>
            <person name="Di P."/>
            <person name="Xiao Y."/>
            <person name="Xuan H."/>
            <person name="Zhang L."/>
            <person name="Chen W."/>
        </authorList>
    </citation>
    <scope>NUCLEOTIDE SEQUENCE</scope>
    <source>
        <tissue evidence="8">Salivary gland</tissue>
    </source>
</reference>
<keyword evidence="4" id="KW-0722">Serine protease inhibitor</keyword>
<dbReference type="InterPro" id="IPR050098">
    <property type="entry name" value="TFPI/VKTCI-like"/>
</dbReference>
<feature type="domain" description="BPTI/Kunitz inhibitor" evidence="7">
    <location>
        <begin position="34"/>
        <end position="87"/>
    </location>
</feature>
<dbReference type="Pfam" id="PF00014">
    <property type="entry name" value="Kunitz_BPTI"/>
    <property type="match status" value="2"/>
</dbReference>
<keyword evidence="5" id="KW-1015">Disulfide bond</keyword>
<keyword evidence="6" id="KW-0732">Signal</keyword>
<evidence type="ECO:0000256" key="5">
    <source>
        <dbReference type="ARBA" id="ARBA00023157"/>
    </source>
</evidence>
<dbReference type="PANTHER" id="PTHR10083:SF217">
    <property type="entry name" value="BOOPHILIN-H2"/>
    <property type="match status" value="1"/>
</dbReference>
<dbReference type="SMART" id="SM00131">
    <property type="entry name" value="KU"/>
    <property type="match status" value="2"/>
</dbReference>
<evidence type="ECO:0000313" key="8">
    <source>
        <dbReference type="EMBL" id="JAA66763.1"/>
    </source>
</evidence>
<evidence type="ECO:0000256" key="2">
    <source>
        <dbReference type="ARBA" id="ARBA00022525"/>
    </source>
</evidence>
<dbReference type="AlphaFoldDB" id="A0A0K8R7C5"/>
<dbReference type="GO" id="GO:0004867">
    <property type="term" value="F:serine-type endopeptidase inhibitor activity"/>
    <property type="evidence" value="ECO:0007669"/>
    <property type="project" value="UniProtKB-KW"/>
</dbReference>
<name>A0A0K8R7C5_IXORI</name>
<proteinExistence type="evidence at transcript level"/>
<dbReference type="GO" id="GO:0005615">
    <property type="term" value="C:extracellular space"/>
    <property type="evidence" value="ECO:0007669"/>
    <property type="project" value="TreeGrafter"/>
</dbReference>
<evidence type="ECO:0000256" key="6">
    <source>
        <dbReference type="SAM" id="SignalP"/>
    </source>
</evidence>
<keyword evidence="3" id="KW-0646">Protease inhibitor</keyword>
<protein>
    <submittedName>
        <fullName evidence="8">Putative salivary kunitz domain protein</fullName>
    </submittedName>
</protein>
<feature type="chain" id="PRO_5005516343" evidence="6">
    <location>
        <begin position="21"/>
        <end position="295"/>
    </location>
</feature>
<keyword evidence="2" id="KW-0964">Secreted</keyword>
<sequence>MISVNMKIKYLCIFIAAAFGYSDCGTGAIKNDVCKMDPPHEPGRAVIPGWFYNESIDLCQYFEFGAVSAENENVNRFSSLSDCSKTCRRHVPGFCFDTPKGSEKLEHPTKWTYNSTRGKCVKLYTNAIAAKDSNVFDKEADCLDICRDPDFGPCAQLPTDMECQGNGTRYYRYNRTSQTCYLDNEYLCQDGDNAFLTLNASYARCGRFVRNKCKLPTQDLGTCSQYGKRFIYDRNDKTCKEYFGCDHHGIGFNEQSECSNACKKDLNRRCLMKPDKGKLGKWIGKTRWYYDAIKK</sequence>
<dbReference type="EMBL" id="GADI01007045">
    <property type="protein sequence ID" value="JAA66763.1"/>
    <property type="molecule type" value="mRNA"/>
</dbReference>
<evidence type="ECO:0000259" key="7">
    <source>
        <dbReference type="PROSITE" id="PS50279"/>
    </source>
</evidence>
<comment type="subcellular location">
    <subcellularLocation>
        <location evidence="1">Secreted</location>
    </subcellularLocation>
</comment>
<evidence type="ECO:0000256" key="4">
    <source>
        <dbReference type="ARBA" id="ARBA00022900"/>
    </source>
</evidence>
<evidence type="ECO:0000256" key="1">
    <source>
        <dbReference type="ARBA" id="ARBA00004613"/>
    </source>
</evidence>
<dbReference type="InterPro" id="IPR036880">
    <property type="entry name" value="Kunitz_BPTI_sf"/>
</dbReference>
<evidence type="ECO:0000256" key="3">
    <source>
        <dbReference type="ARBA" id="ARBA00022690"/>
    </source>
</evidence>
<organism evidence="8">
    <name type="scientific">Ixodes ricinus</name>
    <name type="common">Common tick</name>
    <name type="synonym">Acarus ricinus</name>
    <dbReference type="NCBI Taxonomy" id="34613"/>
    <lineage>
        <taxon>Eukaryota</taxon>
        <taxon>Metazoa</taxon>
        <taxon>Ecdysozoa</taxon>
        <taxon>Arthropoda</taxon>
        <taxon>Chelicerata</taxon>
        <taxon>Arachnida</taxon>
        <taxon>Acari</taxon>
        <taxon>Parasitiformes</taxon>
        <taxon>Ixodida</taxon>
        <taxon>Ixodoidea</taxon>
        <taxon>Ixodidae</taxon>
        <taxon>Ixodinae</taxon>
        <taxon>Ixodes</taxon>
    </lineage>
</organism>
<dbReference type="SUPFAM" id="SSF57362">
    <property type="entry name" value="BPTI-like"/>
    <property type="match status" value="3"/>
</dbReference>
<dbReference type="Gene3D" id="4.10.410.10">
    <property type="entry name" value="Pancreatic trypsin inhibitor Kunitz domain"/>
    <property type="match status" value="3"/>
</dbReference>
<dbReference type="InterPro" id="IPR002223">
    <property type="entry name" value="Kunitz_BPTI"/>
</dbReference>
<dbReference type="PROSITE" id="PS50279">
    <property type="entry name" value="BPTI_KUNITZ_2"/>
    <property type="match status" value="1"/>
</dbReference>
<accession>A0A0K8R7C5</accession>